<dbReference type="SMART" id="SM00698">
    <property type="entry name" value="MORN"/>
    <property type="match status" value="6"/>
</dbReference>
<keyword evidence="3" id="KW-0968">Cytoplasmic vesicle</keyword>
<gene>
    <name evidence="6" type="ORF">OKIOD_LOCUS8492</name>
</gene>
<evidence type="ECO:0000256" key="5">
    <source>
        <dbReference type="ARBA" id="ARBA00045851"/>
    </source>
</evidence>
<organism evidence="6 7">
    <name type="scientific">Oikopleura dioica</name>
    <name type="common">Tunicate</name>
    <dbReference type="NCBI Taxonomy" id="34765"/>
    <lineage>
        <taxon>Eukaryota</taxon>
        <taxon>Metazoa</taxon>
        <taxon>Chordata</taxon>
        <taxon>Tunicata</taxon>
        <taxon>Appendicularia</taxon>
        <taxon>Copelata</taxon>
        <taxon>Oikopleuridae</taxon>
        <taxon>Oikopleura</taxon>
    </lineage>
</organism>
<dbReference type="SUPFAM" id="SSF82185">
    <property type="entry name" value="Histone H3 K4-specific methyltransferase SET7/9 N-terminal domain"/>
    <property type="match status" value="2"/>
</dbReference>
<evidence type="ECO:0000313" key="6">
    <source>
        <dbReference type="EMBL" id="CAG5100290.1"/>
    </source>
</evidence>
<evidence type="ECO:0000256" key="3">
    <source>
        <dbReference type="ARBA" id="ARBA00023329"/>
    </source>
</evidence>
<keyword evidence="7" id="KW-1185">Reference proteome</keyword>
<comment type="function">
    <text evidence="5">Assembles a suppression complex (suppresome) by tethering SIRT1 and MDM2 to regulate composite modifications of p53/TP53. Confers both deacetylation-mediated functional inactivation, by SIRT1, and ubiquitination-dependent degradation, by MDM2, of p53/TP53, promoting a proliferative and cell survival behaviors. May play a role in the regulation of spermatogenesis.</text>
</comment>
<name>A0ABN7SMT9_OIKDI</name>
<dbReference type="InterPro" id="IPR052472">
    <property type="entry name" value="MORN3"/>
</dbReference>
<reference evidence="6 7" key="1">
    <citation type="submission" date="2021-04" db="EMBL/GenBank/DDBJ databases">
        <authorList>
            <person name="Bliznina A."/>
        </authorList>
    </citation>
    <scope>NUCLEOTIDE SEQUENCE [LARGE SCALE GENOMIC DNA]</scope>
</reference>
<dbReference type="Pfam" id="PF02493">
    <property type="entry name" value="MORN"/>
    <property type="match status" value="6"/>
</dbReference>
<dbReference type="InterPro" id="IPR003409">
    <property type="entry name" value="MORN"/>
</dbReference>
<evidence type="ECO:0000256" key="2">
    <source>
        <dbReference type="ARBA" id="ARBA00022737"/>
    </source>
</evidence>
<dbReference type="Proteomes" id="UP001158576">
    <property type="component" value="Chromosome XSR"/>
</dbReference>
<comment type="subcellular location">
    <subcellularLocation>
        <location evidence="1">Cytoplasmic vesicle</location>
        <location evidence="1">Secretory vesicle</location>
        <location evidence="1">Acrosome</location>
    </subcellularLocation>
</comment>
<accession>A0ABN7SMT9</accession>
<evidence type="ECO:0000256" key="4">
    <source>
        <dbReference type="ARBA" id="ARBA00039854"/>
    </source>
</evidence>
<dbReference type="Gene3D" id="2.20.110.10">
    <property type="entry name" value="Histone H3 K4-specific methyltransferase SET7/9 N-terminal domain"/>
    <property type="match status" value="3"/>
</dbReference>
<dbReference type="PANTHER" id="PTHR46511:SF1">
    <property type="entry name" value="MORN REPEAT-CONTAINING PROTEIN 3"/>
    <property type="match status" value="1"/>
</dbReference>
<sequence length="243" mass="28483">MPFLKHNLPYTEPLWHESDRKAQKDGYRSTFYYTNRDEYWGMWKDNKRHGRGRHYYHKGKAMYNGLWEADKRAGKGSYALLDPKSKEYRTIYYGEWQDDMKHGNGIYYYDHEVESYYEGNWSCDKRHGFGKMFFPDGSIYEGGWVDDQEHGRGTLYLSNGDVYDGQWEHGVKHGNGNFHLRSRGHVLVGSWFQGTSKCGEIKSVNDSSADKPFEYEIPELKLADPTGVLAEARSHLMEEKQKS</sequence>
<evidence type="ECO:0000256" key="1">
    <source>
        <dbReference type="ARBA" id="ARBA00004218"/>
    </source>
</evidence>
<dbReference type="EMBL" id="OU015569">
    <property type="protein sequence ID" value="CAG5100290.1"/>
    <property type="molecule type" value="Genomic_DNA"/>
</dbReference>
<dbReference type="PANTHER" id="PTHR46511">
    <property type="entry name" value="MORN REPEAT-CONTAINING PROTEIN 3"/>
    <property type="match status" value="1"/>
</dbReference>
<protein>
    <recommendedName>
        <fullName evidence="4">MORN repeat-containing protein 3</fullName>
    </recommendedName>
</protein>
<proteinExistence type="predicted"/>
<evidence type="ECO:0000313" key="7">
    <source>
        <dbReference type="Proteomes" id="UP001158576"/>
    </source>
</evidence>
<keyword evidence="2" id="KW-0677">Repeat</keyword>